<evidence type="ECO:0000313" key="2">
    <source>
        <dbReference type="EMBL" id="CAB3743604.1"/>
    </source>
</evidence>
<proteinExistence type="predicted"/>
<keyword evidence="1" id="KW-0472">Membrane</keyword>
<keyword evidence="1" id="KW-1133">Transmembrane helix</keyword>
<keyword evidence="1" id="KW-0812">Transmembrane</keyword>
<evidence type="ECO:0000313" key="3">
    <source>
        <dbReference type="Proteomes" id="UP000494249"/>
    </source>
</evidence>
<evidence type="ECO:0000256" key="1">
    <source>
        <dbReference type="SAM" id="Phobius"/>
    </source>
</evidence>
<organism evidence="2 3">
    <name type="scientific">Paraburkholderia phenoliruptrix</name>
    <dbReference type="NCBI Taxonomy" id="252970"/>
    <lineage>
        <taxon>Bacteria</taxon>
        <taxon>Pseudomonadati</taxon>
        <taxon>Pseudomonadota</taxon>
        <taxon>Betaproteobacteria</taxon>
        <taxon>Burkholderiales</taxon>
        <taxon>Burkholderiaceae</taxon>
        <taxon>Paraburkholderia</taxon>
    </lineage>
</organism>
<dbReference type="Proteomes" id="UP000494249">
    <property type="component" value="Unassembled WGS sequence"/>
</dbReference>
<dbReference type="AlphaFoldDB" id="A0A6J5CT99"/>
<reference evidence="2 3" key="1">
    <citation type="submission" date="2020-04" db="EMBL/GenBank/DDBJ databases">
        <authorList>
            <person name="De Canck E."/>
        </authorList>
    </citation>
    <scope>NUCLEOTIDE SEQUENCE [LARGE SCALE GENOMIC DNA]</scope>
    <source>
        <strain evidence="2 3">LMG 22037</strain>
    </source>
</reference>
<dbReference type="EMBL" id="CADIKB010000116">
    <property type="protein sequence ID" value="CAB3743604.1"/>
    <property type="molecule type" value="Genomic_DNA"/>
</dbReference>
<feature type="transmembrane region" description="Helical" evidence="1">
    <location>
        <begin position="20"/>
        <end position="39"/>
    </location>
</feature>
<gene>
    <name evidence="2" type="ORF">LMG22037_06682</name>
</gene>
<name>A0A6J5CT99_9BURK</name>
<protein>
    <submittedName>
        <fullName evidence="2">Uncharacterized protein</fullName>
    </submittedName>
</protein>
<accession>A0A6J5CT99</accession>
<sequence>MPPGAFVALNVPPEVVMLPVAPNVETLLIELLFAFIGPVSGREPLSM</sequence>